<dbReference type="PROSITE" id="PS50887">
    <property type="entry name" value="GGDEF"/>
    <property type="match status" value="1"/>
</dbReference>
<feature type="transmembrane region" description="Helical" evidence="1">
    <location>
        <begin position="88"/>
        <end position="107"/>
    </location>
</feature>
<dbReference type="NCBIfam" id="TIGR00254">
    <property type="entry name" value="GGDEF"/>
    <property type="match status" value="1"/>
</dbReference>
<organism evidence="3 4">
    <name type="scientific">Planosporangium thailandense</name>
    <dbReference type="NCBI Taxonomy" id="765197"/>
    <lineage>
        <taxon>Bacteria</taxon>
        <taxon>Bacillati</taxon>
        <taxon>Actinomycetota</taxon>
        <taxon>Actinomycetes</taxon>
        <taxon>Micromonosporales</taxon>
        <taxon>Micromonosporaceae</taxon>
        <taxon>Planosporangium</taxon>
    </lineage>
</organism>
<gene>
    <name evidence="3" type="ORF">HC031_05850</name>
</gene>
<keyword evidence="1" id="KW-0812">Transmembrane</keyword>
<dbReference type="InterPro" id="IPR029787">
    <property type="entry name" value="Nucleotide_cyclase"/>
</dbReference>
<proteinExistence type="predicted"/>
<dbReference type="InterPro" id="IPR050469">
    <property type="entry name" value="Diguanylate_Cyclase"/>
</dbReference>
<evidence type="ECO:0000313" key="4">
    <source>
        <dbReference type="Proteomes" id="UP000722989"/>
    </source>
</evidence>
<dbReference type="PANTHER" id="PTHR45138:SF9">
    <property type="entry name" value="DIGUANYLATE CYCLASE DGCM-RELATED"/>
    <property type="match status" value="1"/>
</dbReference>
<dbReference type="CDD" id="cd01949">
    <property type="entry name" value="GGDEF"/>
    <property type="match status" value="1"/>
</dbReference>
<keyword evidence="1" id="KW-1133">Transmembrane helix</keyword>
<feature type="transmembrane region" description="Helical" evidence="1">
    <location>
        <begin position="26"/>
        <end position="45"/>
    </location>
</feature>
<protein>
    <submittedName>
        <fullName evidence="3">Diguanylate cyclase</fullName>
    </submittedName>
</protein>
<dbReference type="Pfam" id="PF00990">
    <property type="entry name" value="GGDEF"/>
    <property type="match status" value="1"/>
</dbReference>
<sequence length="356" mass="39035">MLQTGEGAEPSRAELRLALAEMTGDALVPAAFGLAALYAVYTVGWLLRGDLPTGPRVMASVCFVMAVGFLAAALWLRRRPIRPGLAHPVAVVYGVALMANCLLAMYYDRSLSDTFNVILVLMGFAILVRSLPYMFSFVAAGATGWLIMAYHVSGGVDFQAWLFPVVGAAVVSILVNAGYRRTALRLERARHRLRHAAELDPLTGLYNRRGFWLQAGRILETADRDGAPFAAMFVDIDRMKEINDRFGHAAGDAAITATADLLRQVLCSDDPIARLGGDEFCALLTGEIDQEPVRARIVESLGELNRLRPHPLSLSVGFARYDPASPCSIDELLQRGDIAMYEHKRARSRQRHPSRP</sequence>
<comment type="caution">
    <text evidence="3">The sequence shown here is derived from an EMBL/GenBank/DDBJ whole genome shotgun (WGS) entry which is preliminary data.</text>
</comment>
<dbReference type="Proteomes" id="UP000722989">
    <property type="component" value="Unassembled WGS sequence"/>
</dbReference>
<dbReference type="Gene3D" id="3.30.70.270">
    <property type="match status" value="1"/>
</dbReference>
<dbReference type="InterPro" id="IPR043128">
    <property type="entry name" value="Rev_trsase/Diguanyl_cyclase"/>
</dbReference>
<feature type="domain" description="GGDEF" evidence="2">
    <location>
        <begin position="227"/>
        <end position="356"/>
    </location>
</feature>
<keyword evidence="1" id="KW-0472">Membrane</keyword>
<evidence type="ECO:0000313" key="3">
    <source>
        <dbReference type="EMBL" id="NJC69243.1"/>
    </source>
</evidence>
<dbReference type="RefSeq" id="WP_167924148.1">
    <property type="nucleotide sequence ID" value="NZ_JAATVY010000003.1"/>
</dbReference>
<dbReference type="SUPFAM" id="SSF55073">
    <property type="entry name" value="Nucleotide cyclase"/>
    <property type="match status" value="1"/>
</dbReference>
<evidence type="ECO:0000256" key="1">
    <source>
        <dbReference type="SAM" id="Phobius"/>
    </source>
</evidence>
<dbReference type="InterPro" id="IPR000160">
    <property type="entry name" value="GGDEF_dom"/>
</dbReference>
<feature type="transmembrane region" description="Helical" evidence="1">
    <location>
        <begin position="135"/>
        <end position="152"/>
    </location>
</feature>
<feature type="transmembrane region" description="Helical" evidence="1">
    <location>
        <begin position="57"/>
        <end position="76"/>
    </location>
</feature>
<name>A0ABX0XTX4_9ACTN</name>
<reference evidence="3 4" key="1">
    <citation type="submission" date="2020-03" db="EMBL/GenBank/DDBJ databases">
        <title>WGS of the type strain of Planosporangium spp.</title>
        <authorList>
            <person name="Thawai C."/>
        </authorList>
    </citation>
    <scope>NUCLEOTIDE SEQUENCE [LARGE SCALE GENOMIC DNA]</scope>
    <source>
        <strain evidence="3 4">TBRC 5610</strain>
    </source>
</reference>
<evidence type="ECO:0000259" key="2">
    <source>
        <dbReference type="PROSITE" id="PS50887"/>
    </source>
</evidence>
<feature type="transmembrane region" description="Helical" evidence="1">
    <location>
        <begin position="158"/>
        <end position="179"/>
    </location>
</feature>
<accession>A0ABX0XTX4</accession>
<dbReference type="EMBL" id="JAATVY010000003">
    <property type="protein sequence ID" value="NJC69243.1"/>
    <property type="molecule type" value="Genomic_DNA"/>
</dbReference>
<keyword evidence="4" id="KW-1185">Reference proteome</keyword>
<dbReference type="SMART" id="SM00267">
    <property type="entry name" value="GGDEF"/>
    <property type="match status" value="1"/>
</dbReference>
<dbReference type="PANTHER" id="PTHR45138">
    <property type="entry name" value="REGULATORY COMPONENTS OF SENSORY TRANSDUCTION SYSTEM"/>
    <property type="match status" value="1"/>
</dbReference>